<dbReference type="Gene3D" id="1.10.287.950">
    <property type="entry name" value="Methyl-accepting chemotaxis protein"/>
    <property type="match status" value="1"/>
</dbReference>
<dbReference type="RefSeq" id="WP_167082014.1">
    <property type="nucleotide sequence ID" value="NZ_VVIW01000044.1"/>
</dbReference>
<comment type="caution">
    <text evidence="2">The sequence shown here is derived from an EMBL/GenBank/DDBJ whole genome shotgun (WGS) entry which is preliminary data.</text>
</comment>
<reference evidence="2 3" key="1">
    <citation type="submission" date="2019-09" db="EMBL/GenBank/DDBJ databases">
        <title>Taxonomy of Antarctic Massilia spp.: description of Massilia rubra sp. nov., Massilia aquatica sp. nov., Massilia mucilaginosa sp. nov., Massilia frigida sp. nov. isolated from streams, lakes and regoliths.</title>
        <authorList>
            <person name="Holochova P."/>
            <person name="Sedlacek I."/>
            <person name="Kralova S."/>
            <person name="Maslanova I."/>
            <person name="Busse H.-J."/>
            <person name="Stankova E."/>
            <person name="Vrbovska V."/>
            <person name="Kovarovic V."/>
            <person name="Bartak M."/>
            <person name="Svec P."/>
            <person name="Pantucek R."/>
        </authorList>
    </citation>
    <scope>NUCLEOTIDE SEQUENCE [LARGE SCALE GENOMIC DNA]</scope>
    <source>
        <strain evidence="2 3">CCM 8693</strain>
    </source>
</reference>
<keyword evidence="1" id="KW-1133">Transmembrane helix</keyword>
<sequence>MTASRHPHLKLSLTLCFAILLGLGAWLALVLLSQLALMEPVTAAAAQSLADNGGASRFVPAGAAASGAEAEAEAAANYASARLWVWFCICANGIGAVLLGLWLREATRVTATPAPIPPAAQPAPRGKLIERAMHSRGAHGVGGAAPGAIRSRPGPASSCSAEAAARLARVARIIDNLAFQTTLLAVNAAVEAERGSRMPPRA</sequence>
<protein>
    <recommendedName>
        <fullName evidence="4">Methyl-accepting transducer domain-containing protein</fullName>
    </recommendedName>
</protein>
<keyword evidence="1" id="KW-0472">Membrane</keyword>
<name>A0ABX0MCJ6_9BURK</name>
<proteinExistence type="predicted"/>
<evidence type="ECO:0000313" key="3">
    <source>
        <dbReference type="Proteomes" id="UP000819052"/>
    </source>
</evidence>
<feature type="transmembrane region" description="Helical" evidence="1">
    <location>
        <begin position="83"/>
        <end position="103"/>
    </location>
</feature>
<keyword evidence="3" id="KW-1185">Reference proteome</keyword>
<gene>
    <name evidence="2" type="ORF">F1609_32880</name>
</gene>
<organism evidence="2 3">
    <name type="scientific">Massilia aquatica</name>
    <dbReference type="NCBI Taxonomy" id="2609000"/>
    <lineage>
        <taxon>Bacteria</taxon>
        <taxon>Pseudomonadati</taxon>
        <taxon>Pseudomonadota</taxon>
        <taxon>Betaproteobacteria</taxon>
        <taxon>Burkholderiales</taxon>
        <taxon>Oxalobacteraceae</taxon>
        <taxon>Telluria group</taxon>
        <taxon>Massilia</taxon>
    </lineage>
</organism>
<keyword evidence="1" id="KW-0812">Transmembrane</keyword>
<accession>A0ABX0MCJ6</accession>
<evidence type="ECO:0000256" key="1">
    <source>
        <dbReference type="SAM" id="Phobius"/>
    </source>
</evidence>
<evidence type="ECO:0008006" key="4">
    <source>
        <dbReference type="Google" id="ProtNLM"/>
    </source>
</evidence>
<evidence type="ECO:0000313" key="2">
    <source>
        <dbReference type="EMBL" id="NHZ44906.1"/>
    </source>
</evidence>
<dbReference type="Proteomes" id="UP000819052">
    <property type="component" value="Unassembled WGS sequence"/>
</dbReference>
<dbReference type="EMBL" id="VVIW01000044">
    <property type="protein sequence ID" value="NHZ44906.1"/>
    <property type="molecule type" value="Genomic_DNA"/>
</dbReference>
<dbReference type="SUPFAM" id="SSF58104">
    <property type="entry name" value="Methyl-accepting chemotaxis protein (MCP) signaling domain"/>
    <property type="match status" value="1"/>
</dbReference>